<proteinExistence type="predicted"/>
<evidence type="ECO:0000313" key="2">
    <source>
        <dbReference type="EMBL" id="MCD2425012.1"/>
    </source>
</evidence>
<dbReference type="SUPFAM" id="SSF54637">
    <property type="entry name" value="Thioesterase/thiol ester dehydrase-isomerase"/>
    <property type="match status" value="1"/>
</dbReference>
<dbReference type="InterPro" id="IPR029069">
    <property type="entry name" value="HotDog_dom_sf"/>
</dbReference>
<comment type="caution">
    <text evidence="2">The sequence shown here is derived from an EMBL/GenBank/DDBJ whole genome shotgun (WGS) entry which is preliminary data.</text>
</comment>
<dbReference type="Proteomes" id="UP001199816">
    <property type="component" value="Unassembled WGS sequence"/>
</dbReference>
<dbReference type="Pfam" id="PF22818">
    <property type="entry name" value="ApeI-like"/>
    <property type="match status" value="1"/>
</dbReference>
<name>A0ABS8PXJ4_9BACT</name>
<dbReference type="InterPro" id="IPR054545">
    <property type="entry name" value="ApeI-like"/>
</dbReference>
<gene>
    <name evidence="2" type="ORF">LQ567_19665</name>
</gene>
<protein>
    <submittedName>
        <fullName evidence="2">3-hydroxyacyl-ACP dehydratase</fullName>
    </submittedName>
</protein>
<sequence length="122" mass="13321">MLKNDLYTVTAFENNMGTVAAAISLNTAHPIFNGHFPGQPVLPGVCMMQIVKELTEEATGKKLFLNDAAQCKFLSMVDPGKTPELQVTIDYKEPSEDRVAIVAVLKSTEATFFKMSANLLIV</sequence>
<feature type="domain" description="ApeI dehydratase-like" evidence="1">
    <location>
        <begin position="15"/>
        <end position="93"/>
    </location>
</feature>
<keyword evidence="3" id="KW-1185">Reference proteome</keyword>
<dbReference type="Gene3D" id="3.10.129.10">
    <property type="entry name" value="Hotdog Thioesterase"/>
    <property type="match status" value="1"/>
</dbReference>
<organism evidence="2 3">
    <name type="scientific">Niabella pedocola</name>
    <dbReference type="NCBI Taxonomy" id="1752077"/>
    <lineage>
        <taxon>Bacteria</taxon>
        <taxon>Pseudomonadati</taxon>
        <taxon>Bacteroidota</taxon>
        <taxon>Chitinophagia</taxon>
        <taxon>Chitinophagales</taxon>
        <taxon>Chitinophagaceae</taxon>
        <taxon>Niabella</taxon>
    </lineage>
</organism>
<accession>A0ABS8PXJ4</accession>
<dbReference type="RefSeq" id="WP_231007410.1">
    <property type="nucleotide sequence ID" value="NZ_JAJNEC010000006.1"/>
</dbReference>
<reference evidence="2 3" key="1">
    <citation type="submission" date="2021-11" db="EMBL/GenBank/DDBJ databases">
        <title>Genomic of Niabella pedocola.</title>
        <authorList>
            <person name="Wu T."/>
        </authorList>
    </citation>
    <scope>NUCLEOTIDE SEQUENCE [LARGE SCALE GENOMIC DNA]</scope>
    <source>
        <strain evidence="2 3">JCM 31011</strain>
    </source>
</reference>
<evidence type="ECO:0000259" key="1">
    <source>
        <dbReference type="Pfam" id="PF22818"/>
    </source>
</evidence>
<evidence type="ECO:0000313" key="3">
    <source>
        <dbReference type="Proteomes" id="UP001199816"/>
    </source>
</evidence>
<dbReference type="EMBL" id="JAJNEC010000006">
    <property type="protein sequence ID" value="MCD2425012.1"/>
    <property type="molecule type" value="Genomic_DNA"/>
</dbReference>